<evidence type="ECO:0000256" key="1">
    <source>
        <dbReference type="SAM" id="SignalP"/>
    </source>
</evidence>
<name>A0A2K4XFI7_PSEVC</name>
<keyword evidence="1" id="KW-0732">Signal</keyword>
<feature type="chain" id="PRO_5014376229" description="Orphan protein" evidence="1">
    <location>
        <begin position="23"/>
        <end position="90"/>
    </location>
</feature>
<dbReference type="Proteomes" id="UP000238288">
    <property type="component" value="Chromosome PCAR9b"/>
</dbReference>
<reference evidence="3 4" key="2">
    <citation type="submission" date="2017-11" db="EMBL/GenBank/DDBJ databases">
        <authorList>
            <person name="Han C.G."/>
        </authorList>
    </citation>
    <scope>NUCLEOTIDE SEQUENCE [LARGE SCALE GENOMIC DNA]</scope>
    <source>
        <strain evidence="4">ATCC 43555</strain>
        <strain evidence="3">ATCC43555</strain>
    </source>
</reference>
<dbReference type="EMBL" id="LT965929">
    <property type="protein sequence ID" value="SOU43080.1"/>
    <property type="molecule type" value="Genomic_DNA"/>
</dbReference>
<dbReference type="OrthoDB" id="6310824at2"/>
<dbReference type="Proteomes" id="UP000615003">
    <property type="component" value="Unassembled WGS sequence"/>
</dbReference>
<evidence type="ECO:0000313" key="5">
    <source>
        <dbReference type="Proteomes" id="UP000615003"/>
    </source>
</evidence>
<feature type="signal peptide" evidence="1">
    <location>
        <begin position="1"/>
        <end position="22"/>
    </location>
</feature>
<dbReference type="AlphaFoldDB" id="A0A2K4XFI7"/>
<proteinExistence type="predicted"/>
<keyword evidence="5" id="KW-1185">Reference proteome</keyword>
<dbReference type="RefSeq" id="WP_104644090.1">
    <property type="nucleotide sequence ID" value="NZ_AQGW01000025.1"/>
</dbReference>
<dbReference type="EMBL" id="AQGW01000025">
    <property type="protein sequence ID" value="MBE0384700.1"/>
    <property type="molecule type" value="Genomic_DNA"/>
</dbReference>
<reference evidence="2 5" key="1">
    <citation type="submission" date="2015-06" db="EMBL/GenBank/DDBJ databases">
        <title>Genome sequence of Pseudoalteromonas carrageenovora.</title>
        <authorList>
            <person name="Xie B.-B."/>
            <person name="Rong J.-C."/>
            <person name="Qin Q.-L."/>
            <person name="Zhang Y.-Z."/>
        </authorList>
    </citation>
    <scope>NUCLEOTIDE SEQUENCE [LARGE SCALE GENOMIC DNA]</scope>
    <source>
        <strain evidence="2 5">IAM 12662</strain>
    </source>
</reference>
<protein>
    <recommendedName>
        <fullName evidence="6">Orphan protein</fullName>
    </recommendedName>
</protein>
<evidence type="ECO:0000313" key="2">
    <source>
        <dbReference type="EMBL" id="MBE0384700.1"/>
    </source>
</evidence>
<evidence type="ECO:0000313" key="4">
    <source>
        <dbReference type="Proteomes" id="UP000238288"/>
    </source>
</evidence>
<accession>A0A2K4XFI7</accession>
<organism evidence="3 4">
    <name type="scientific">Pseudoalteromonas carrageenovora IAM 12662</name>
    <dbReference type="NCBI Taxonomy" id="1314868"/>
    <lineage>
        <taxon>Bacteria</taxon>
        <taxon>Pseudomonadati</taxon>
        <taxon>Pseudomonadota</taxon>
        <taxon>Gammaproteobacteria</taxon>
        <taxon>Alteromonadales</taxon>
        <taxon>Pseudoalteromonadaceae</taxon>
        <taxon>Pseudoalteromonas</taxon>
    </lineage>
</organism>
<evidence type="ECO:0000313" key="3">
    <source>
        <dbReference type="EMBL" id="SOU43080.1"/>
    </source>
</evidence>
<gene>
    <name evidence="3" type="ORF">PCAR9_B0613</name>
    <name evidence="2" type="ORF">PCARR_b0725</name>
</gene>
<sequence>MKNSIKIAMASLLVLGSAHVNAAEVDLDVTDILSTSVSNYVKQTTSELESSLKETLSFDAQAILDSLLETKQPSEVSDSTTAKKLANNAQ</sequence>
<evidence type="ECO:0008006" key="6">
    <source>
        <dbReference type="Google" id="ProtNLM"/>
    </source>
</evidence>
<dbReference type="GeneID" id="93665781"/>